<dbReference type="Proteomes" id="UP000095412">
    <property type="component" value="Unassembled WGS sequence"/>
</dbReference>
<organism evidence="4 6">
    <name type="scientific">Staphylococcus caeli</name>
    <dbReference type="NCBI Taxonomy" id="2201815"/>
    <lineage>
        <taxon>Bacteria</taxon>
        <taxon>Bacillati</taxon>
        <taxon>Bacillota</taxon>
        <taxon>Bacilli</taxon>
        <taxon>Bacillales</taxon>
        <taxon>Staphylococcaceae</taxon>
        <taxon>Staphylococcus</taxon>
    </lineage>
</organism>
<gene>
    <name evidence="4" type="ORF">SAMEA2297795_01495</name>
    <name evidence="3" type="ORF">SAMEA2297796_01116</name>
    <name evidence="2" type="ORF">SCC82B_00026</name>
</gene>
<evidence type="ECO:0000313" key="4">
    <source>
        <dbReference type="EMBL" id="SCS97894.1"/>
    </source>
</evidence>
<evidence type="ECO:0000313" key="3">
    <source>
        <dbReference type="EMBL" id="SCS78218.1"/>
    </source>
</evidence>
<evidence type="ECO:0000313" key="6">
    <source>
        <dbReference type="Proteomes" id="UP000095768"/>
    </source>
</evidence>
<keyword evidence="1" id="KW-0812">Transmembrane</keyword>
<accession>A0A1D4KW29</accession>
<dbReference type="Proteomes" id="UP000095768">
    <property type="component" value="Unassembled WGS sequence"/>
</dbReference>
<keyword evidence="5" id="KW-1185">Reference proteome</keyword>
<keyword evidence="1" id="KW-0472">Membrane</keyword>
<evidence type="ECO:0000313" key="5">
    <source>
        <dbReference type="Proteomes" id="UP000095412"/>
    </source>
</evidence>
<dbReference type="RefSeq" id="WP_069995308.1">
    <property type="nucleotide sequence ID" value="NZ_FMPG01000005.1"/>
</dbReference>
<dbReference type="EMBL" id="MH155596">
    <property type="protein sequence ID" value="AWM30166.1"/>
    <property type="molecule type" value="Genomic_DNA"/>
</dbReference>
<name>A0A1D4KW29_9STAP</name>
<dbReference type="EMBL" id="FMPI01000006">
    <property type="protein sequence ID" value="SCS78218.1"/>
    <property type="molecule type" value="Genomic_DNA"/>
</dbReference>
<reference evidence="2" key="3">
    <citation type="submission" date="2018-03" db="EMBL/GenBank/DDBJ databases">
        <title>A novel mecC allotype, mecC3, in a new Staphylococcus species, Staphylococcus caeli.</title>
        <authorList>
            <person name="MacFadyen A.C."/>
            <person name="Harrison E.M."/>
            <person name="Morgan F.J.E."/>
            <person name="Parkhill J."/>
            <person name="Holmes M.A."/>
            <person name="Paterson G.K."/>
        </authorList>
    </citation>
    <scope>NUCLEOTIDE SEQUENCE</scope>
    <source>
        <strain evidence="2">82B</strain>
    </source>
</reference>
<dbReference type="EMBL" id="FMPG01000005">
    <property type="protein sequence ID" value="SCS97894.1"/>
    <property type="molecule type" value="Genomic_DNA"/>
</dbReference>
<evidence type="ECO:0000313" key="2">
    <source>
        <dbReference type="EMBL" id="AWM30166.1"/>
    </source>
</evidence>
<keyword evidence="1" id="KW-1133">Transmembrane helix</keyword>
<dbReference type="AlphaFoldDB" id="A0A1D4KW29"/>
<reference evidence="3 5" key="2">
    <citation type="submission" date="2016-09" db="EMBL/GenBank/DDBJ databases">
        <authorList>
            <consortium name="Pathogen Informatics"/>
            <person name="Sun Q."/>
            <person name="Inoue M."/>
        </authorList>
    </citation>
    <scope>NUCLEOTIDE SEQUENCE [LARGE SCALE GENOMIC DNA]</scope>
    <source>
        <strain evidence="3 5">82C</strain>
    </source>
</reference>
<feature type="transmembrane region" description="Helical" evidence="1">
    <location>
        <begin position="7"/>
        <end position="27"/>
    </location>
</feature>
<proteinExistence type="predicted"/>
<accession>A0A2U8RM06</accession>
<feature type="transmembrane region" description="Helical" evidence="1">
    <location>
        <begin position="33"/>
        <end position="51"/>
    </location>
</feature>
<reference evidence="4 6" key="1">
    <citation type="submission" date="2016-09" db="EMBL/GenBank/DDBJ databases">
        <authorList>
            <consortium name="Pathogen Informatics"/>
        </authorList>
    </citation>
    <scope>NUCLEOTIDE SEQUENCE [LARGE SCALE GENOMIC DNA]</scope>
    <source>
        <strain evidence="4 6">82B</strain>
    </source>
</reference>
<protein>
    <submittedName>
        <fullName evidence="4">Uncharacterized protein</fullName>
    </submittedName>
</protein>
<evidence type="ECO:0000256" key="1">
    <source>
        <dbReference type="SAM" id="Phobius"/>
    </source>
</evidence>
<sequence>MDKSKLYVFIVVGICLIAMAICLPFLIKNGSYSAIFSASIPIVVLVFYFIFNKRHDNNDNNKD</sequence>